<dbReference type="InterPro" id="IPR033121">
    <property type="entry name" value="PEPTIDASE_A1"/>
</dbReference>
<evidence type="ECO:0000256" key="2">
    <source>
        <dbReference type="ARBA" id="ARBA00007447"/>
    </source>
</evidence>
<dbReference type="FunFam" id="2.40.70.10:FF:000041">
    <property type="entry name" value="Basic 7S globulin"/>
    <property type="match status" value="1"/>
</dbReference>
<comment type="subcellular location">
    <subcellularLocation>
        <location evidence="1">Secreted</location>
        <location evidence="1">Extracellular space</location>
    </subcellularLocation>
</comment>
<dbReference type="Pfam" id="PF14543">
    <property type="entry name" value="TAXi_N"/>
    <property type="match status" value="1"/>
</dbReference>
<feature type="signal peptide" evidence="5">
    <location>
        <begin position="1"/>
        <end position="22"/>
    </location>
</feature>
<feature type="domain" description="Peptidase A1" evidence="6">
    <location>
        <begin position="47"/>
        <end position="419"/>
    </location>
</feature>
<name>A0AAE1JD90_9FABA</name>
<gene>
    <name evidence="7" type="ORF">QN277_027329</name>
</gene>
<dbReference type="CDD" id="cd05489">
    <property type="entry name" value="xylanase_inhibitor_I_like"/>
    <property type="match status" value="1"/>
</dbReference>
<keyword evidence="4 5" id="KW-0732">Signal</keyword>
<evidence type="ECO:0000256" key="4">
    <source>
        <dbReference type="ARBA" id="ARBA00022729"/>
    </source>
</evidence>
<keyword evidence="8" id="KW-1185">Reference proteome</keyword>
<protein>
    <recommendedName>
        <fullName evidence="6">Peptidase A1 domain-containing protein</fullName>
    </recommendedName>
</protein>
<dbReference type="EMBL" id="JAWXYG010000008">
    <property type="protein sequence ID" value="KAK4266398.1"/>
    <property type="molecule type" value="Genomic_DNA"/>
</dbReference>
<comment type="caution">
    <text evidence="7">The sequence shown here is derived from an EMBL/GenBank/DDBJ whole genome shotgun (WGS) entry which is preliminary data.</text>
</comment>
<dbReference type="InterPro" id="IPR032861">
    <property type="entry name" value="TAXi_N"/>
</dbReference>
<evidence type="ECO:0000256" key="1">
    <source>
        <dbReference type="ARBA" id="ARBA00004239"/>
    </source>
</evidence>
<dbReference type="InterPro" id="IPR001461">
    <property type="entry name" value="Aspartic_peptidase_A1"/>
</dbReference>
<dbReference type="SUPFAM" id="SSF50630">
    <property type="entry name" value="Acid proteases"/>
    <property type="match status" value="1"/>
</dbReference>
<keyword evidence="3" id="KW-0964">Secreted</keyword>
<dbReference type="FunFam" id="2.40.70.10:FF:000045">
    <property type="entry name" value="Basic 7S globulin"/>
    <property type="match status" value="1"/>
</dbReference>
<dbReference type="PROSITE" id="PS51767">
    <property type="entry name" value="PEPTIDASE_A1"/>
    <property type="match status" value="1"/>
</dbReference>
<evidence type="ECO:0000256" key="5">
    <source>
        <dbReference type="SAM" id="SignalP"/>
    </source>
</evidence>
<dbReference type="InterPro" id="IPR021109">
    <property type="entry name" value="Peptidase_aspartic_dom_sf"/>
</dbReference>
<accession>A0AAE1JD90</accession>
<evidence type="ECO:0000256" key="3">
    <source>
        <dbReference type="ARBA" id="ARBA00022525"/>
    </source>
</evidence>
<evidence type="ECO:0000313" key="7">
    <source>
        <dbReference type="EMBL" id="KAK4266398.1"/>
    </source>
</evidence>
<dbReference type="PANTHER" id="PTHR47965:SF103">
    <property type="entry name" value="EUKARYOTIC ASPARTYL PROTEASE FAMILY PROTEIN"/>
    <property type="match status" value="1"/>
</dbReference>
<dbReference type="GO" id="GO:0005576">
    <property type="term" value="C:extracellular region"/>
    <property type="evidence" value="ECO:0007669"/>
    <property type="project" value="UniProtKB-SubCell"/>
</dbReference>
<organism evidence="7 8">
    <name type="scientific">Acacia crassicarpa</name>
    <name type="common">northern wattle</name>
    <dbReference type="NCBI Taxonomy" id="499986"/>
    <lineage>
        <taxon>Eukaryota</taxon>
        <taxon>Viridiplantae</taxon>
        <taxon>Streptophyta</taxon>
        <taxon>Embryophyta</taxon>
        <taxon>Tracheophyta</taxon>
        <taxon>Spermatophyta</taxon>
        <taxon>Magnoliopsida</taxon>
        <taxon>eudicotyledons</taxon>
        <taxon>Gunneridae</taxon>
        <taxon>Pentapetalae</taxon>
        <taxon>rosids</taxon>
        <taxon>fabids</taxon>
        <taxon>Fabales</taxon>
        <taxon>Fabaceae</taxon>
        <taxon>Caesalpinioideae</taxon>
        <taxon>mimosoid clade</taxon>
        <taxon>Acacieae</taxon>
        <taxon>Acacia</taxon>
    </lineage>
</organism>
<dbReference type="Proteomes" id="UP001293593">
    <property type="component" value="Unassembled WGS sequence"/>
</dbReference>
<dbReference type="AlphaFoldDB" id="A0AAE1JD90"/>
<feature type="chain" id="PRO_5042168834" description="Peptidase A1 domain-containing protein" evidence="5">
    <location>
        <begin position="23"/>
        <end position="438"/>
    </location>
</feature>
<dbReference type="PANTHER" id="PTHR47965">
    <property type="entry name" value="ASPARTYL PROTEASE-RELATED"/>
    <property type="match status" value="1"/>
</dbReference>
<evidence type="ECO:0000313" key="8">
    <source>
        <dbReference type="Proteomes" id="UP001293593"/>
    </source>
</evidence>
<dbReference type="Gene3D" id="2.40.70.10">
    <property type="entry name" value="Acid Proteases"/>
    <property type="match status" value="2"/>
</dbReference>
<reference evidence="7" key="1">
    <citation type="submission" date="2023-10" db="EMBL/GenBank/DDBJ databases">
        <title>Chromosome-level genome of the transformable northern wattle, Acacia crassicarpa.</title>
        <authorList>
            <person name="Massaro I."/>
            <person name="Sinha N.R."/>
            <person name="Poethig S."/>
            <person name="Leichty A.R."/>
        </authorList>
    </citation>
    <scope>NUCLEOTIDE SEQUENCE</scope>
    <source>
        <strain evidence="7">Acra3RX</strain>
        <tissue evidence="7">Leaf</tissue>
    </source>
</reference>
<comment type="similarity">
    <text evidence="2">Belongs to the peptidase A1 family.</text>
</comment>
<evidence type="ECO:0000259" key="6">
    <source>
        <dbReference type="PROSITE" id="PS51767"/>
    </source>
</evidence>
<dbReference type="Pfam" id="PF14541">
    <property type="entry name" value="TAXi_C"/>
    <property type="match status" value="1"/>
</dbReference>
<proteinExistence type="inferred from homology"/>
<dbReference type="InterPro" id="IPR033868">
    <property type="entry name" value="Xylanase_inhibitor_I-like"/>
</dbReference>
<dbReference type="InterPro" id="IPR032799">
    <property type="entry name" value="TAXi_C"/>
</dbReference>
<dbReference type="GO" id="GO:0006508">
    <property type="term" value="P:proteolysis"/>
    <property type="evidence" value="ECO:0007669"/>
    <property type="project" value="InterPro"/>
</dbReference>
<dbReference type="GO" id="GO:0004190">
    <property type="term" value="F:aspartic-type endopeptidase activity"/>
    <property type="evidence" value="ECO:0007669"/>
    <property type="project" value="InterPro"/>
</dbReference>
<sequence>MAASFGWLFLSFLLCLFISVSTQHTSAQPNALVFPVTKDVSTSIAQYVTQIKQRTPLVLVKLTVDLSGSWPWVDCGKNYVSSTYKLPPCDSPQCSLLYTISCGGDRCSGNPENTITSNKTVGDLSQDVISVQSTNGFNPGKMVATPKFTFLCGSKTLVEGLPRGVTGMAALGRSDMSFPSQFASFFISIPRKFAICLSSSTSAKGAIFFGSSPYHFLPNIDVSKTLTYTPLIANPVGTAPGEPSFEYFIGVNSIRIGGKSVHLNRTLLSINKQGFGGTKISTVNPYTVMETSIYKAVRKAFIHTLGRGIQKVTPIPPFSTCFASKDIVFSRMGPNVPTIELVLQNEKEVWSIAGANSMVQARNDVICLGFVDAGLNPNASLVGFVTGSSHPRTSITIGSHQLENNLLQFDLTMSRLGFSNSLLSKRTTCGNFNFTSNV</sequence>